<dbReference type="Proteomes" id="UP001164439">
    <property type="component" value="Chromosome"/>
</dbReference>
<dbReference type="InterPro" id="IPR025668">
    <property type="entry name" value="Tnp_DDE_dom"/>
</dbReference>
<feature type="domain" description="Transposase DDE" evidence="2">
    <location>
        <begin position="287"/>
        <end position="413"/>
    </location>
</feature>
<sequence>MAMLDDPGFHHVLADVRDDLTEGDRADCLPDLVLGRLKEAAQYGNAPRSAQTPRMSWPRRDLTCWRNWSTRTGGAATADRSAGARTPPSPRPGPLDTGNDAVRLLEHLYRRGADHTSGPRIQALRQIMVQNYPRNAAGHLRWRTAETEGGPGLPSSSWAIVPPYDPSARYARHGHIISWKGFAAHLTETCAPDGPDVITDVATTAATTHDSQVLPGIHARLSRRGLLPAEHLVDAGYTTLPHLEQATREHRVTVSGPLRSNPTRQQRHNEGFARDDFHIEHDRQQLTCLQGQVSQSWHGPYPTSSLTAAPLIAARFAKSQCRPCPARTQCTTSRESTRTVGFPPRELRDLEVRLRAEQQTPEWRTRYAVRSGVEGTVNEFAVGHGMRRCRYRGQRRAHIQHVLTARSVNIERLSALPPTQEAPTARRPTAFQNYLDQREITRPKSWRTPGT</sequence>
<evidence type="ECO:0000313" key="4">
    <source>
        <dbReference type="Proteomes" id="UP001164439"/>
    </source>
</evidence>
<protein>
    <submittedName>
        <fullName evidence="3">Transposase</fullName>
    </submittedName>
</protein>
<feature type="region of interest" description="Disordered" evidence="1">
    <location>
        <begin position="72"/>
        <end position="98"/>
    </location>
</feature>
<organism evidence="3 4">
    <name type="scientific">Streptomyces cinnabarinus</name>
    <dbReference type="NCBI Taxonomy" id="67287"/>
    <lineage>
        <taxon>Bacteria</taxon>
        <taxon>Bacillati</taxon>
        <taxon>Actinomycetota</taxon>
        <taxon>Actinomycetes</taxon>
        <taxon>Kitasatosporales</taxon>
        <taxon>Streptomycetaceae</taxon>
        <taxon>Streptomyces</taxon>
    </lineage>
</organism>
<evidence type="ECO:0000313" key="3">
    <source>
        <dbReference type="EMBL" id="WAZ19661.1"/>
    </source>
</evidence>
<dbReference type="PANTHER" id="PTHR33408">
    <property type="entry name" value="TRANSPOSASE"/>
    <property type="match status" value="1"/>
</dbReference>
<name>A0ABY7KA96_9ACTN</name>
<gene>
    <name evidence="3" type="ORF">STRCI_000726</name>
</gene>
<dbReference type="Pfam" id="PF13751">
    <property type="entry name" value="DDE_Tnp_1_6"/>
    <property type="match status" value="1"/>
</dbReference>
<evidence type="ECO:0000256" key="1">
    <source>
        <dbReference type="SAM" id="MobiDB-lite"/>
    </source>
</evidence>
<dbReference type="PANTHER" id="PTHR33408:SF2">
    <property type="entry name" value="TRANSPOSASE DDE DOMAIN-CONTAINING PROTEIN"/>
    <property type="match status" value="1"/>
</dbReference>
<dbReference type="RefSeq" id="WP_269657353.1">
    <property type="nucleotide sequence ID" value="NZ_CP114413.1"/>
</dbReference>
<reference evidence="3" key="1">
    <citation type="submission" date="2022-12" db="EMBL/GenBank/DDBJ databases">
        <authorList>
            <person name="Ruckert C."/>
            <person name="Busche T."/>
            <person name="Kalinowski J."/>
            <person name="Wittmann C."/>
        </authorList>
    </citation>
    <scope>NUCLEOTIDE SEQUENCE</scope>
    <source>
        <strain evidence="3">DSM 40467</strain>
    </source>
</reference>
<evidence type="ECO:0000259" key="2">
    <source>
        <dbReference type="Pfam" id="PF13751"/>
    </source>
</evidence>
<dbReference type="EMBL" id="CP114413">
    <property type="protein sequence ID" value="WAZ19661.1"/>
    <property type="molecule type" value="Genomic_DNA"/>
</dbReference>
<proteinExistence type="predicted"/>
<accession>A0ABY7KA96</accession>
<keyword evidence="4" id="KW-1185">Reference proteome</keyword>